<evidence type="ECO:0000313" key="1">
    <source>
        <dbReference type="EMBL" id="KRM98766.1"/>
    </source>
</evidence>
<protein>
    <recommendedName>
        <fullName evidence="3">Phage gp6-like head-tail connector protein</fullName>
    </recommendedName>
</protein>
<keyword evidence="2" id="KW-1185">Reference proteome</keyword>
<sequence>MNFTVSPELLAETKSQLMITFDERDPMLENSLKAGMAFIVDRVGPLDFSESNLVGIKAKDLLLNYCRYDWDGYRQAFEADYRSDILSLQIANGIRRRGGASAT</sequence>
<dbReference type="RefSeq" id="WP_057873634.1">
    <property type="nucleotide sequence ID" value="NZ_AYYI01000026.1"/>
</dbReference>
<dbReference type="OrthoDB" id="2300378at2"/>
<dbReference type="Proteomes" id="UP000051638">
    <property type="component" value="Unassembled WGS sequence"/>
</dbReference>
<evidence type="ECO:0000313" key="2">
    <source>
        <dbReference type="Proteomes" id="UP000051638"/>
    </source>
</evidence>
<organism evidence="1 2">
    <name type="scientific">Loigolactobacillus rennini DSM 20253</name>
    <dbReference type="NCBI Taxonomy" id="1423796"/>
    <lineage>
        <taxon>Bacteria</taxon>
        <taxon>Bacillati</taxon>
        <taxon>Bacillota</taxon>
        <taxon>Bacilli</taxon>
        <taxon>Lactobacillales</taxon>
        <taxon>Lactobacillaceae</taxon>
        <taxon>Loigolactobacillus</taxon>
    </lineage>
</organism>
<dbReference type="EMBL" id="AYYI01000026">
    <property type="protein sequence ID" value="KRM98766.1"/>
    <property type="molecule type" value="Genomic_DNA"/>
</dbReference>
<dbReference type="STRING" id="1423796.FC24_GL001000"/>
<accession>A0A0R2D3Q6</accession>
<evidence type="ECO:0008006" key="3">
    <source>
        <dbReference type="Google" id="ProtNLM"/>
    </source>
</evidence>
<comment type="caution">
    <text evidence="1">The sequence shown here is derived from an EMBL/GenBank/DDBJ whole genome shotgun (WGS) entry which is preliminary data.</text>
</comment>
<gene>
    <name evidence="1" type="ORF">FC24_GL001000</name>
</gene>
<proteinExistence type="predicted"/>
<reference evidence="1 2" key="1">
    <citation type="journal article" date="2015" name="Genome Announc.">
        <title>Expanding the biotechnology potential of lactobacilli through comparative genomics of 213 strains and associated genera.</title>
        <authorList>
            <person name="Sun Z."/>
            <person name="Harris H.M."/>
            <person name="McCann A."/>
            <person name="Guo C."/>
            <person name="Argimon S."/>
            <person name="Zhang W."/>
            <person name="Yang X."/>
            <person name="Jeffery I.B."/>
            <person name="Cooney J.C."/>
            <person name="Kagawa T.F."/>
            <person name="Liu W."/>
            <person name="Song Y."/>
            <person name="Salvetti E."/>
            <person name="Wrobel A."/>
            <person name="Rasinkangas P."/>
            <person name="Parkhill J."/>
            <person name="Rea M.C."/>
            <person name="O'Sullivan O."/>
            <person name="Ritari J."/>
            <person name="Douillard F.P."/>
            <person name="Paul Ross R."/>
            <person name="Yang R."/>
            <person name="Briner A.E."/>
            <person name="Felis G.E."/>
            <person name="de Vos W.M."/>
            <person name="Barrangou R."/>
            <person name="Klaenhammer T.R."/>
            <person name="Caufield P.W."/>
            <person name="Cui Y."/>
            <person name="Zhang H."/>
            <person name="O'Toole P.W."/>
        </authorList>
    </citation>
    <scope>NUCLEOTIDE SEQUENCE [LARGE SCALE GENOMIC DNA]</scope>
    <source>
        <strain evidence="1 2">DSM 20253</strain>
    </source>
</reference>
<dbReference type="PATRIC" id="fig|1423796.3.peg.1021"/>
<name>A0A0R2D3Q6_9LACO</name>
<dbReference type="AlphaFoldDB" id="A0A0R2D3Q6"/>